<dbReference type="EMBL" id="JYJG01000380">
    <property type="protein sequence ID" value="KJK42003.1"/>
    <property type="molecule type" value="Genomic_DNA"/>
</dbReference>
<reference evidence="2 3" key="1">
    <citation type="submission" date="2015-02" db="EMBL/GenBank/DDBJ databases">
        <authorList>
            <person name="Ju K.-S."/>
            <person name="Doroghazi J.R."/>
            <person name="Metcalf W."/>
        </authorList>
    </citation>
    <scope>NUCLEOTIDE SEQUENCE [LARGE SCALE GENOMIC DNA]</scope>
    <source>
        <strain evidence="2 3">NRRL B-16140</strain>
    </source>
</reference>
<dbReference type="InterPro" id="IPR008407">
    <property type="entry name" value="Brnchd-chn_aa_trnsp_AzlD"/>
</dbReference>
<dbReference type="RefSeq" id="WP_045316875.1">
    <property type="nucleotide sequence ID" value="NZ_JYJG01000380.1"/>
</dbReference>
<protein>
    <submittedName>
        <fullName evidence="2">Branched-chain amino acid transporter</fullName>
    </submittedName>
</protein>
<dbReference type="Proteomes" id="UP000033393">
    <property type="component" value="Unassembled WGS sequence"/>
</dbReference>
<evidence type="ECO:0000256" key="1">
    <source>
        <dbReference type="SAM" id="Phobius"/>
    </source>
</evidence>
<proteinExistence type="predicted"/>
<dbReference type="Pfam" id="PF05437">
    <property type="entry name" value="AzlD"/>
    <property type="match status" value="1"/>
</dbReference>
<name>A0A0F0GKQ9_LENAE</name>
<gene>
    <name evidence="2" type="ORF">UK23_39280</name>
</gene>
<organism evidence="2 3">
    <name type="scientific">Lentzea aerocolonigenes</name>
    <name type="common">Lechevalieria aerocolonigenes</name>
    <name type="synonym">Saccharothrix aerocolonigenes</name>
    <dbReference type="NCBI Taxonomy" id="68170"/>
    <lineage>
        <taxon>Bacteria</taxon>
        <taxon>Bacillati</taxon>
        <taxon>Actinomycetota</taxon>
        <taxon>Actinomycetes</taxon>
        <taxon>Pseudonocardiales</taxon>
        <taxon>Pseudonocardiaceae</taxon>
        <taxon>Lentzea</taxon>
    </lineage>
</organism>
<feature type="transmembrane region" description="Helical" evidence="1">
    <location>
        <begin position="60"/>
        <end position="77"/>
    </location>
</feature>
<keyword evidence="1" id="KW-0472">Membrane</keyword>
<dbReference type="OrthoDB" id="4484240at2"/>
<evidence type="ECO:0000313" key="2">
    <source>
        <dbReference type="EMBL" id="KJK42003.1"/>
    </source>
</evidence>
<feature type="transmembrane region" description="Helical" evidence="1">
    <location>
        <begin position="83"/>
        <end position="100"/>
    </location>
</feature>
<dbReference type="PATRIC" id="fig|68170.10.peg.558"/>
<evidence type="ECO:0000313" key="3">
    <source>
        <dbReference type="Proteomes" id="UP000033393"/>
    </source>
</evidence>
<keyword evidence="3" id="KW-1185">Reference proteome</keyword>
<keyword evidence="1" id="KW-0812">Transmembrane</keyword>
<comment type="caution">
    <text evidence="2">The sequence shown here is derived from an EMBL/GenBank/DDBJ whole genome shotgun (WGS) entry which is preliminary data.</text>
</comment>
<dbReference type="STRING" id="68170.GCA_000974445_06194"/>
<keyword evidence="1" id="KW-1133">Transmembrane helix</keyword>
<sequence length="102" mass="10355">MPVTAVLILAAGTFAIRLAGPLLRDRVTLPEKVNDLMTASATVLLLALVAVSALTNGKQFGGWALAAGVVVGGLAAWRKLPFVAVIVLAAATTAGLRFFGVA</sequence>
<accession>A0A0F0GKQ9</accession>
<dbReference type="eggNOG" id="ENOG5032T1U">
    <property type="taxonomic scope" value="Bacteria"/>
</dbReference>
<dbReference type="AlphaFoldDB" id="A0A0F0GKQ9"/>
<feature type="transmembrane region" description="Helical" evidence="1">
    <location>
        <begin position="35"/>
        <end position="53"/>
    </location>
</feature>